<accession>A0A6B9JB80</accession>
<evidence type="ECO:0000313" key="2">
    <source>
        <dbReference type="EMBL" id="QGZ16276.1"/>
    </source>
</evidence>
<sequence>MIPSPGMTFTIMGVACVVIFLWYHWSAKEVGMTTEEIIAESRRKHGLDVQNKLLEEKN</sequence>
<keyword evidence="1" id="KW-1133">Transmembrane helix</keyword>
<keyword evidence="1" id="KW-0472">Membrane</keyword>
<name>A0A6B9JB80_9CAUD</name>
<gene>
    <name evidence="2" type="ORF">Hena1_01020</name>
</gene>
<keyword evidence="3" id="KW-1185">Reference proteome</keyword>
<evidence type="ECO:0000313" key="3">
    <source>
        <dbReference type="Proteomes" id="UP000433183"/>
    </source>
</evidence>
<evidence type="ECO:0000256" key="1">
    <source>
        <dbReference type="SAM" id="Phobius"/>
    </source>
</evidence>
<reference evidence="2 3" key="1">
    <citation type="submission" date="2019-11" db="EMBL/GenBank/DDBJ databases">
        <title>Characterization of a new Erwinia amylovora bacteriophage.</title>
        <authorList>
            <person name="Valentovich L.N."/>
            <person name="Akhremchuk A.E."/>
            <person name="Besarab N.V."/>
            <person name="Lagonenko A.L."/>
        </authorList>
    </citation>
    <scope>NUCLEOTIDE SEQUENCE [LARGE SCALE GENOMIC DNA]</scope>
</reference>
<proteinExistence type="predicted"/>
<dbReference type="EMBL" id="MN732867">
    <property type="protein sequence ID" value="QGZ16276.1"/>
    <property type="molecule type" value="Genomic_DNA"/>
</dbReference>
<dbReference type="Proteomes" id="UP000433183">
    <property type="component" value="Segment"/>
</dbReference>
<feature type="transmembrane region" description="Helical" evidence="1">
    <location>
        <begin position="6"/>
        <end position="25"/>
    </location>
</feature>
<protein>
    <submittedName>
        <fullName evidence="2">Uncharacterized protein</fullName>
    </submittedName>
</protein>
<keyword evidence="1" id="KW-0812">Transmembrane</keyword>
<organism evidence="2 3">
    <name type="scientific">Erwinia phage Hena1</name>
    <dbReference type="NCBI Taxonomy" id="2678601"/>
    <lineage>
        <taxon>Viruses</taxon>
        <taxon>Duplodnaviria</taxon>
        <taxon>Heunggongvirae</taxon>
        <taxon>Uroviricota</taxon>
        <taxon>Caudoviricetes</taxon>
        <taxon>Vequintavirinae</taxon>
        <taxon>Henunavirus</taxon>
        <taxon>Henunavirus hena1</taxon>
    </lineage>
</organism>